<proteinExistence type="predicted"/>
<gene>
    <name evidence="2" type="ORF">WJX84_008276</name>
</gene>
<accession>A0AAW1TE80</accession>
<dbReference type="AlphaFoldDB" id="A0AAW1TE80"/>
<sequence>MTHPNAGTVANSRPSGSEATKFEAGLGLHRGDQQPVADGDISFTSRPEQSRQPQGFLSSGSQREPAPGRPSVKHGLQPRLQPSGAPSHRKVVNRSVRQVGLDAPLLLDHTEDQLDPAVLAALPAAMQREIKLAFMAGSRSDRPKGQIETQAKEAIHGQWH</sequence>
<dbReference type="Proteomes" id="UP001485043">
    <property type="component" value="Unassembled WGS sequence"/>
</dbReference>
<protein>
    <submittedName>
        <fullName evidence="2">Uncharacterized protein</fullName>
    </submittedName>
</protein>
<keyword evidence="3" id="KW-1185">Reference proteome</keyword>
<dbReference type="EMBL" id="JALJOV010000125">
    <property type="protein sequence ID" value="KAK9866897.1"/>
    <property type="molecule type" value="Genomic_DNA"/>
</dbReference>
<comment type="caution">
    <text evidence="2">The sequence shown here is derived from an EMBL/GenBank/DDBJ whole genome shotgun (WGS) entry which is preliminary data.</text>
</comment>
<feature type="compositionally biased region" description="Polar residues" evidence="1">
    <location>
        <begin position="42"/>
        <end position="62"/>
    </location>
</feature>
<evidence type="ECO:0000313" key="3">
    <source>
        <dbReference type="Proteomes" id="UP001485043"/>
    </source>
</evidence>
<reference evidence="2 3" key="1">
    <citation type="journal article" date="2024" name="Nat. Commun.">
        <title>Phylogenomics reveals the evolutionary origins of lichenization in chlorophyte algae.</title>
        <authorList>
            <person name="Puginier C."/>
            <person name="Libourel C."/>
            <person name="Otte J."/>
            <person name="Skaloud P."/>
            <person name="Haon M."/>
            <person name="Grisel S."/>
            <person name="Petersen M."/>
            <person name="Berrin J.G."/>
            <person name="Delaux P.M."/>
            <person name="Dal Grande F."/>
            <person name="Keller J."/>
        </authorList>
    </citation>
    <scope>NUCLEOTIDE SEQUENCE [LARGE SCALE GENOMIC DNA]</scope>
    <source>
        <strain evidence="2 3">SAG 2523</strain>
    </source>
</reference>
<organism evidence="2 3">
    <name type="scientific">Apatococcus fuscideae</name>
    <dbReference type="NCBI Taxonomy" id="2026836"/>
    <lineage>
        <taxon>Eukaryota</taxon>
        <taxon>Viridiplantae</taxon>
        <taxon>Chlorophyta</taxon>
        <taxon>core chlorophytes</taxon>
        <taxon>Trebouxiophyceae</taxon>
        <taxon>Chlorellales</taxon>
        <taxon>Chlorellaceae</taxon>
        <taxon>Apatococcus</taxon>
    </lineage>
</organism>
<name>A0AAW1TE80_9CHLO</name>
<feature type="compositionally biased region" description="Polar residues" evidence="1">
    <location>
        <begin position="8"/>
        <end position="18"/>
    </location>
</feature>
<feature type="region of interest" description="Disordered" evidence="1">
    <location>
        <begin position="1"/>
        <end position="94"/>
    </location>
</feature>
<evidence type="ECO:0000313" key="2">
    <source>
        <dbReference type="EMBL" id="KAK9866897.1"/>
    </source>
</evidence>
<evidence type="ECO:0000256" key="1">
    <source>
        <dbReference type="SAM" id="MobiDB-lite"/>
    </source>
</evidence>